<name>A0A2P8E989_9ACTN</name>
<dbReference type="GO" id="GO:0043565">
    <property type="term" value="F:sequence-specific DNA binding"/>
    <property type="evidence" value="ECO:0007669"/>
    <property type="project" value="InterPro"/>
</dbReference>
<dbReference type="Gene3D" id="3.30.70.920">
    <property type="match status" value="1"/>
</dbReference>
<comment type="caution">
    <text evidence="6">The sequence shown here is derived from an EMBL/GenBank/DDBJ whole genome shotgun (WGS) entry which is preliminary data.</text>
</comment>
<dbReference type="SUPFAM" id="SSF46785">
    <property type="entry name" value="Winged helix' DNA-binding domain"/>
    <property type="match status" value="1"/>
</dbReference>
<dbReference type="InterPro" id="IPR000485">
    <property type="entry name" value="AsnC-type_HTH_dom"/>
</dbReference>
<dbReference type="PROSITE" id="PS00519">
    <property type="entry name" value="HTH_ASNC_1"/>
    <property type="match status" value="1"/>
</dbReference>
<keyword evidence="1" id="KW-0805">Transcription regulation</keyword>
<feature type="region of interest" description="Disordered" evidence="4">
    <location>
        <begin position="152"/>
        <end position="175"/>
    </location>
</feature>
<evidence type="ECO:0000313" key="6">
    <source>
        <dbReference type="EMBL" id="PSL06025.1"/>
    </source>
</evidence>
<dbReference type="Pfam" id="PF13412">
    <property type="entry name" value="HTH_24"/>
    <property type="match status" value="1"/>
</dbReference>
<feature type="domain" description="HTH asnC-type" evidence="5">
    <location>
        <begin position="19"/>
        <end position="80"/>
    </location>
</feature>
<dbReference type="InterPro" id="IPR011008">
    <property type="entry name" value="Dimeric_a/b-barrel"/>
</dbReference>
<dbReference type="Proteomes" id="UP000243528">
    <property type="component" value="Unassembled WGS sequence"/>
</dbReference>
<dbReference type="SUPFAM" id="SSF54909">
    <property type="entry name" value="Dimeric alpha+beta barrel"/>
    <property type="match status" value="1"/>
</dbReference>
<dbReference type="InterPro" id="IPR019887">
    <property type="entry name" value="Tscrpt_reg_AsnC/Lrp_C"/>
</dbReference>
<evidence type="ECO:0000256" key="1">
    <source>
        <dbReference type="ARBA" id="ARBA00023015"/>
    </source>
</evidence>
<dbReference type="PANTHER" id="PTHR30154">
    <property type="entry name" value="LEUCINE-RESPONSIVE REGULATORY PROTEIN"/>
    <property type="match status" value="1"/>
</dbReference>
<dbReference type="GO" id="GO:0005829">
    <property type="term" value="C:cytosol"/>
    <property type="evidence" value="ECO:0007669"/>
    <property type="project" value="TreeGrafter"/>
</dbReference>
<dbReference type="InterPro" id="IPR011991">
    <property type="entry name" value="ArsR-like_HTH"/>
</dbReference>
<sequence length="175" mass="18839">MNVFSFNVLGRAIMTMQKMDPQDRAIVAELAGDPRMATAELARRVGLSVPTVRDRVRRLGDSGVIRGYRLDVDPAALGYPVAAFVRVRPGPGQLPRIVELAEQLPQVSECHRITGEDCFLIKVHATGVDAFEEVLDRFLLHGQTTTSIIQSTPVPPRIPGLDGDDGPAGGAATTV</sequence>
<evidence type="ECO:0000256" key="4">
    <source>
        <dbReference type="SAM" id="MobiDB-lite"/>
    </source>
</evidence>
<dbReference type="SMART" id="SM00344">
    <property type="entry name" value="HTH_ASNC"/>
    <property type="match status" value="1"/>
</dbReference>
<keyword evidence="7" id="KW-1185">Reference proteome</keyword>
<evidence type="ECO:0000313" key="7">
    <source>
        <dbReference type="Proteomes" id="UP000243528"/>
    </source>
</evidence>
<dbReference type="Pfam" id="PF01037">
    <property type="entry name" value="AsnC_trans_reg"/>
    <property type="match status" value="1"/>
</dbReference>
<organism evidence="6 7">
    <name type="scientific">Haloactinopolyspora alba</name>
    <dbReference type="NCBI Taxonomy" id="648780"/>
    <lineage>
        <taxon>Bacteria</taxon>
        <taxon>Bacillati</taxon>
        <taxon>Actinomycetota</taxon>
        <taxon>Actinomycetes</taxon>
        <taxon>Jiangellales</taxon>
        <taxon>Jiangellaceae</taxon>
        <taxon>Haloactinopolyspora</taxon>
    </lineage>
</organism>
<dbReference type="EMBL" id="PYGE01000003">
    <property type="protein sequence ID" value="PSL06025.1"/>
    <property type="molecule type" value="Genomic_DNA"/>
</dbReference>
<keyword evidence="3" id="KW-0804">Transcription</keyword>
<dbReference type="AlphaFoldDB" id="A0A2P8E989"/>
<evidence type="ECO:0000259" key="5">
    <source>
        <dbReference type="PROSITE" id="PS50956"/>
    </source>
</evidence>
<accession>A0A2P8E989</accession>
<dbReference type="PROSITE" id="PS50956">
    <property type="entry name" value="HTH_ASNC_2"/>
    <property type="match status" value="1"/>
</dbReference>
<dbReference type="PANTHER" id="PTHR30154:SF53">
    <property type="entry name" value="HTH-TYPE TRANSCRIPTIONAL REGULATOR LRPC"/>
    <property type="match status" value="1"/>
</dbReference>
<dbReference type="InterPro" id="IPR019885">
    <property type="entry name" value="Tscrpt_reg_HTH_AsnC-type_CS"/>
</dbReference>
<dbReference type="PRINTS" id="PR00033">
    <property type="entry name" value="HTHASNC"/>
</dbReference>
<protein>
    <submittedName>
        <fullName evidence="6">Lrp/AsnC family leucine-responsive transcriptional regulator</fullName>
    </submittedName>
</protein>
<dbReference type="InterPro" id="IPR036388">
    <property type="entry name" value="WH-like_DNA-bd_sf"/>
</dbReference>
<reference evidence="6 7" key="1">
    <citation type="submission" date="2018-03" db="EMBL/GenBank/DDBJ databases">
        <title>Genomic Encyclopedia of Archaeal and Bacterial Type Strains, Phase II (KMG-II): from individual species to whole genera.</title>
        <authorList>
            <person name="Goeker M."/>
        </authorList>
    </citation>
    <scope>NUCLEOTIDE SEQUENCE [LARGE SCALE GENOMIC DNA]</scope>
    <source>
        <strain evidence="6 7">DSM 45211</strain>
    </source>
</reference>
<dbReference type="CDD" id="cd00090">
    <property type="entry name" value="HTH_ARSR"/>
    <property type="match status" value="1"/>
</dbReference>
<dbReference type="GO" id="GO:0043200">
    <property type="term" value="P:response to amino acid"/>
    <property type="evidence" value="ECO:0007669"/>
    <property type="project" value="TreeGrafter"/>
</dbReference>
<dbReference type="InterPro" id="IPR036390">
    <property type="entry name" value="WH_DNA-bd_sf"/>
</dbReference>
<evidence type="ECO:0000256" key="3">
    <source>
        <dbReference type="ARBA" id="ARBA00023163"/>
    </source>
</evidence>
<dbReference type="Gene3D" id="1.10.10.10">
    <property type="entry name" value="Winged helix-like DNA-binding domain superfamily/Winged helix DNA-binding domain"/>
    <property type="match status" value="1"/>
</dbReference>
<proteinExistence type="predicted"/>
<dbReference type="InterPro" id="IPR019888">
    <property type="entry name" value="Tscrpt_reg_AsnC-like"/>
</dbReference>
<gene>
    <name evidence="6" type="ORF">CLV30_103180</name>
</gene>
<keyword evidence="2" id="KW-0238">DNA-binding</keyword>
<evidence type="ECO:0000256" key="2">
    <source>
        <dbReference type="ARBA" id="ARBA00023125"/>
    </source>
</evidence>